<dbReference type="InterPro" id="IPR009014">
    <property type="entry name" value="Transketo_C/PFOR_II"/>
</dbReference>
<proteinExistence type="inferred from homology"/>
<dbReference type="Pfam" id="PF02779">
    <property type="entry name" value="Transket_pyr"/>
    <property type="match status" value="1"/>
</dbReference>
<dbReference type="InterPro" id="IPR005477">
    <property type="entry name" value="Dxylulose-5-P_synthase"/>
</dbReference>
<evidence type="ECO:0000256" key="2">
    <source>
        <dbReference type="ARBA" id="ARBA00001964"/>
    </source>
</evidence>
<dbReference type="InterPro" id="IPR029061">
    <property type="entry name" value="THDP-binding"/>
</dbReference>
<keyword evidence="12" id="KW-0414">Isoprene biosynthesis</keyword>
<dbReference type="FunFam" id="3.40.50.920:FF:000002">
    <property type="entry name" value="1-deoxy-D-xylulose-5-phosphate synthase"/>
    <property type="match status" value="1"/>
</dbReference>
<dbReference type="Pfam" id="PF03016">
    <property type="entry name" value="Exostosin_GT47"/>
    <property type="match status" value="1"/>
</dbReference>
<sequence>MENNFKVYIYEDGDPKTFYQTPRKLTGKYASEGYFFQNIRESRFRTLDPDQAHLFFIPISCHKMRGKGTSYDNMTIIVQSYVEGLISKYPYWNRTLGADHFFVTCHDVGVRATEGLPLLVKNSIRAVCSPSYDVGFIPHKDIALPQVLQPFALPAGGNDIENRTVLGFWAGHRNSKIRVILARVWENDTELDISNNRISRAEGHLVYQKRFYRIILSNYYDLPFNDILDWRKFAVVLKESDVYQLKEILKRIPHAEFVALHNNLVKLCVRASSTNSHSEEDGERTIIKKEKDGWNINFSSQKPATPLLDTINYPLHMKNLSIQDLEQLAAELRADIVHTVSNIGGHLSSNLGVVELSVALHHVFSTPEDKIIWDVGHQAYPHKILTGRRSRMHTIRKTSGLAGFPKRDESVHDAFGAGHSSTSISAGLGMAVARDLLGKNNSVISVIGDGAMTAGQAYEAMNNAGFLDANMIIILNDNKQVSLPTATLDGPATPVGALSRNLSKIQASTKFRKLREAAKTITKQIGGQTHQVAAKVDEYARGMVSGSGSTFFEELGLYYIGPVDGHNIEDLVQIFENVKAMPAPGPILIHIVTEKGKGYPPAEAASDKMHGVVKFDPPSGQQFKQKSSTLTYTQYFAESLIKEAEIDNKIVAIHAAMGGGTGLNYFQKQFPDRCFDTGIAEQHAVTFAAGLAAEGLKPFCAIYSSFLQRGYDQVVHDVDLQKLPVRFALDRAGLVGADGPTHCGAFDITYMACLPNMVVMAPSDETELMHMGRIMLEGSRVAILGYGSVVQQCLQAAQMLKAQDISVTVADARFCKPLDTDLIKLLAKEHEFLITVEEGSIGGFGSHVSQYLSITGILDGPLKWRAMMLPDRYIEHGAPQDQAEEAGLSSKHIVATILSLLDRPKEAFLFK</sequence>
<dbReference type="UniPathway" id="UPA00064">
    <property type="reaction ID" value="UER00091"/>
</dbReference>
<dbReference type="Gene3D" id="3.40.50.970">
    <property type="match status" value="2"/>
</dbReference>
<evidence type="ECO:0000256" key="6">
    <source>
        <dbReference type="ARBA" id="ARBA00013150"/>
    </source>
</evidence>
<dbReference type="GO" id="GO:0046872">
    <property type="term" value="F:metal ion binding"/>
    <property type="evidence" value="ECO:0007669"/>
    <property type="project" value="UniProtKB-KW"/>
</dbReference>
<comment type="subunit">
    <text evidence="5">Homodimer.</text>
</comment>
<reference evidence="15 16" key="1">
    <citation type="journal article" date="2017" name="Plant Biotechnol. J.">
        <title>A comprehensive draft genome sequence for lupin (Lupinus angustifolius), an emerging health food: insights into plant-microbe interactions and legume evolution.</title>
        <authorList>
            <person name="Hane J.K."/>
            <person name="Ming Y."/>
            <person name="Kamphuis L.G."/>
            <person name="Nelson M.N."/>
            <person name="Garg G."/>
            <person name="Atkins C.A."/>
            <person name="Bayer P.E."/>
            <person name="Bravo A."/>
            <person name="Bringans S."/>
            <person name="Cannon S."/>
            <person name="Edwards D."/>
            <person name="Foley R."/>
            <person name="Gao L.L."/>
            <person name="Harrison M.J."/>
            <person name="Huang W."/>
            <person name="Hurgobin B."/>
            <person name="Li S."/>
            <person name="Liu C.W."/>
            <person name="McGrath A."/>
            <person name="Morahan G."/>
            <person name="Murray J."/>
            <person name="Weller J."/>
            <person name="Jian J."/>
            <person name="Singh K.B."/>
        </authorList>
    </citation>
    <scope>NUCLEOTIDE SEQUENCE [LARGE SCALE GENOMIC DNA]</scope>
    <source>
        <strain evidence="16">cv. Tanjil</strain>
        <tissue evidence="15">Whole plant</tissue>
    </source>
</reference>
<dbReference type="SUPFAM" id="SSF52518">
    <property type="entry name" value="Thiamin diphosphate-binding fold (THDP-binding)"/>
    <property type="match status" value="2"/>
</dbReference>
<keyword evidence="11" id="KW-0786">Thiamine pyrophosphate</keyword>
<dbReference type="SUPFAM" id="SSF52922">
    <property type="entry name" value="TK C-terminal domain-like"/>
    <property type="match status" value="1"/>
</dbReference>
<keyword evidence="7" id="KW-0808">Transferase</keyword>
<dbReference type="CDD" id="cd02007">
    <property type="entry name" value="TPP_DXS"/>
    <property type="match status" value="1"/>
</dbReference>
<dbReference type="InterPro" id="IPR020826">
    <property type="entry name" value="Transketolase_BS"/>
</dbReference>
<dbReference type="Proteomes" id="UP000188354">
    <property type="component" value="Chromosome LG06"/>
</dbReference>
<dbReference type="STRING" id="3871.A0A4P1RGP5"/>
<keyword evidence="10" id="KW-0784">Thiamine biosynthesis</keyword>
<dbReference type="InterPro" id="IPR049557">
    <property type="entry name" value="Transketolase_CS"/>
</dbReference>
<dbReference type="GO" id="GO:0009228">
    <property type="term" value="P:thiamine biosynthetic process"/>
    <property type="evidence" value="ECO:0007669"/>
    <property type="project" value="UniProtKB-KW"/>
</dbReference>
<evidence type="ECO:0000313" key="16">
    <source>
        <dbReference type="Proteomes" id="UP000188354"/>
    </source>
</evidence>
<comment type="similarity">
    <text evidence="4">Belongs to the transketolase family. DXPS subfamily.</text>
</comment>
<evidence type="ECO:0000256" key="13">
    <source>
        <dbReference type="ARBA" id="ARBA00050872"/>
    </source>
</evidence>
<dbReference type="SMART" id="SM00861">
    <property type="entry name" value="Transket_pyr"/>
    <property type="match status" value="1"/>
</dbReference>
<evidence type="ECO:0000256" key="9">
    <source>
        <dbReference type="ARBA" id="ARBA00022842"/>
    </source>
</evidence>
<evidence type="ECO:0000256" key="7">
    <source>
        <dbReference type="ARBA" id="ARBA00022679"/>
    </source>
</evidence>
<dbReference type="InterPro" id="IPR005475">
    <property type="entry name" value="Transketolase-like_Pyr-bd"/>
</dbReference>
<dbReference type="CDD" id="cd07033">
    <property type="entry name" value="TPP_PYR_DXS_TK_like"/>
    <property type="match status" value="1"/>
</dbReference>
<evidence type="ECO:0000256" key="1">
    <source>
        <dbReference type="ARBA" id="ARBA00001946"/>
    </source>
</evidence>
<comment type="cofactor">
    <cofactor evidence="1">
        <name>Mg(2+)</name>
        <dbReference type="ChEBI" id="CHEBI:18420"/>
    </cofactor>
</comment>
<keyword evidence="16" id="KW-1185">Reference proteome</keyword>
<dbReference type="NCBIfam" id="NF003933">
    <property type="entry name" value="PRK05444.2-2"/>
    <property type="match status" value="1"/>
</dbReference>
<dbReference type="AlphaFoldDB" id="A0A4P1RGP5"/>
<name>A0A4P1RGP5_LUPAN</name>
<evidence type="ECO:0000259" key="14">
    <source>
        <dbReference type="SMART" id="SM00861"/>
    </source>
</evidence>
<comment type="cofactor">
    <cofactor evidence="2">
        <name>thiamine diphosphate</name>
        <dbReference type="ChEBI" id="CHEBI:58937"/>
    </cofactor>
</comment>
<dbReference type="PROSITE" id="PS00801">
    <property type="entry name" value="TRANSKETOLASE_1"/>
    <property type="match status" value="1"/>
</dbReference>
<dbReference type="InterPro" id="IPR040911">
    <property type="entry name" value="Exostosin_GT47"/>
</dbReference>
<dbReference type="PROSITE" id="PS00802">
    <property type="entry name" value="TRANSKETOLASE_2"/>
    <property type="match status" value="1"/>
</dbReference>
<evidence type="ECO:0000256" key="3">
    <source>
        <dbReference type="ARBA" id="ARBA00004980"/>
    </source>
</evidence>
<dbReference type="EC" id="2.2.1.7" evidence="6"/>
<protein>
    <recommendedName>
        <fullName evidence="6">1-deoxy-D-xylulose-5-phosphate synthase</fullName>
        <ecNumber evidence="6">2.2.1.7</ecNumber>
    </recommendedName>
</protein>
<comment type="catalytic activity">
    <reaction evidence="13">
        <text>D-glyceraldehyde 3-phosphate + pyruvate + H(+) = 1-deoxy-D-xylulose 5-phosphate + CO2</text>
        <dbReference type="Rhea" id="RHEA:12605"/>
        <dbReference type="ChEBI" id="CHEBI:15361"/>
        <dbReference type="ChEBI" id="CHEBI:15378"/>
        <dbReference type="ChEBI" id="CHEBI:16526"/>
        <dbReference type="ChEBI" id="CHEBI:57792"/>
        <dbReference type="ChEBI" id="CHEBI:59776"/>
        <dbReference type="EC" id="2.2.1.7"/>
    </reaction>
    <physiologicalReaction direction="left-to-right" evidence="13">
        <dbReference type="Rhea" id="RHEA:12606"/>
    </physiologicalReaction>
</comment>
<keyword evidence="8" id="KW-0479">Metal-binding</keyword>
<evidence type="ECO:0000256" key="11">
    <source>
        <dbReference type="ARBA" id="ARBA00023052"/>
    </source>
</evidence>
<dbReference type="EMBL" id="CM007366">
    <property type="protein sequence ID" value="OIW10631.1"/>
    <property type="molecule type" value="Genomic_DNA"/>
</dbReference>
<evidence type="ECO:0000256" key="8">
    <source>
        <dbReference type="ARBA" id="ARBA00022723"/>
    </source>
</evidence>
<dbReference type="NCBIfam" id="TIGR00204">
    <property type="entry name" value="dxs"/>
    <property type="match status" value="1"/>
</dbReference>
<organism evidence="15 16">
    <name type="scientific">Lupinus angustifolius</name>
    <name type="common">Narrow-leaved blue lupine</name>
    <dbReference type="NCBI Taxonomy" id="3871"/>
    <lineage>
        <taxon>Eukaryota</taxon>
        <taxon>Viridiplantae</taxon>
        <taxon>Streptophyta</taxon>
        <taxon>Embryophyta</taxon>
        <taxon>Tracheophyta</taxon>
        <taxon>Spermatophyta</taxon>
        <taxon>Magnoliopsida</taxon>
        <taxon>eudicotyledons</taxon>
        <taxon>Gunneridae</taxon>
        <taxon>Pentapetalae</taxon>
        <taxon>rosids</taxon>
        <taxon>fabids</taxon>
        <taxon>Fabales</taxon>
        <taxon>Fabaceae</taxon>
        <taxon>Papilionoideae</taxon>
        <taxon>50 kb inversion clade</taxon>
        <taxon>genistoids sensu lato</taxon>
        <taxon>core genistoids</taxon>
        <taxon>Genisteae</taxon>
        <taxon>Lupinus</taxon>
    </lineage>
</organism>
<dbReference type="PANTHER" id="PTHR43322:SF4">
    <property type="entry name" value="1-DEOXY-D-XYLULOSE-5-PHOSPHATE SYNTHASE 2, CHLOROPLASTIC-RELATED"/>
    <property type="match status" value="1"/>
</dbReference>
<dbReference type="PANTHER" id="PTHR43322">
    <property type="entry name" value="1-D-DEOXYXYLULOSE 5-PHOSPHATE SYNTHASE-RELATED"/>
    <property type="match status" value="1"/>
</dbReference>
<keyword evidence="9" id="KW-0460">Magnesium</keyword>
<evidence type="ECO:0000256" key="5">
    <source>
        <dbReference type="ARBA" id="ARBA00011738"/>
    </source>
</evidence>
<dbReference type="HAMAP" id="MF_00315">
    <property type="entry name" value="DXP_synth"/>
    <property type="match status" value="1"/>
</dbReference>
<evidence type="ECO:0000256" key="4">
    <source>
        <dbReference type="ARBA" id="ARBA00011081"/>
    </source>
</evidence>
<dbReference type="Pfam" id="PF13292">
    <property type="entry name" value="DXP_synthase_N"/>
    <property type="match status" value="1"/>
</dbReference>
<evidence type="ECO:0000256" key="12">
    <source>
        <dbReference type="ARBA" id="ARBA00023229"/>
    </source>
</evidence>
<comment type="pathway">
    <text evidence="3">Metabolic intermediate biosynthesis; 1-deoxy-D-xylulose 5-phosphate biosynthesis; 1-deoxy-D-xylulose 5-phosphate from D-glyceraldehyde 3-phosphate and pyruvate: step 1/1.</text>
</comment>
<feature type="domain" description="Transketolase-like pyrimidine-binding" evidence="14">
    <location>
        <begin position="630"/>
        <end position="792"/>
    </location>
</feature>
<evidence type="ECO:0000256" key="10">
    <source>
        <dbReference type="ARBA" id="ARBA00022977"/>
    </source>
</evidence>
<evidence type="ECO:0000313" key="15">
    <source>
        <dbReference type="EMBL" id="OIW10631.1"/>
    </source>
</evidence>
<dbReference type="FunFam" id="3.40.50.970:FF:000005">
    <property type="entry name" value="1-deoxy-D-xylulose-5-phosphate synthase"/>
    <property type="match status" value="1"/>
</dbReference>
<dbReference type="GO" id="GO:0019288">
    <property type="term" value="P:isopentenyl diphosphate biosynthetic process, methylerythritol 4-phosphate pathway"/>
    <property type="evidence" value="ECO:0007669"/>
    <property type="project" value="UniProtKB-ARBA"/>
</dbReference>
<accession>A0A4P1RGP5</accession>
<gene>
    <name evidence="15" type="ORF">TanjilG_16003</name>
</gene>
<dbReference type="Gramene" id="OIW10631">
    <property type="protein sequence ID" value="OIW10631"/>
    <property type="gene ID" value="TanjilG_16003"/>
</dbReference>
<dbReference type="GO" id="GO:0008661">
    <property type="term" value="F:1-deoxy-D-xylulose-5-phosphate synthase activity"/>
    <property type="evidence" value="ECO:0007669"/>
    <property type="project" value="UniProtKB-EC"/>
</dbReference>
<dbReference type="GO" id="GO:0016114">
    <property type="term" value="P:terpenoid biosynthetic process"/>
    <property type="evidence" value="ECO:0007669"/>
    <property type="project" value="InterPro"/>
</dbReference>